<gene>
    <name evidence="2" type="ORF">MSHO_57610</name>
</gene>
<dbReference type="InterPro" id="IPR050483">
    <property type="entry name" value="CoA-transferase_III_domain"/>
</dbReference>
<keyword evidence="3" id="KW-1185">Reference proteome</keyword>
<dbReference type="Proteomes" id="UP000467164">
    <property type="component" value="Chromosome"/>
</dbReference>
<keyword evidence="1" id="KW-0808">Transferase</keyword>
<dbReference type="InterPro" id="IPR003673">
    <property type="entry name" value="CoA-Trfase_fam_III"/>
</dbReference>
<accession>A0A7I7LK48</accession>
<dbReference type="SUPFAM" id="SSF89796">
    <property type="entry name" value="CoA-transferase family III (CaiB/BaiF)"/>
    <property type="match status" value="1"/>
</dbReference>
<dbReference type="GO" id="GO:0008410">
    <property type="term" value="F:CoA-transferase activity"/>
    <property type="evidence" value="ECO:0007669"/>
    <property type="project" value="TreeGrafter"/>
</dbReference>
<evidence type="ECO:0000313" key="2">
    <source>
        <dbReference type="EMBL" id="BBX60416.1"/>
    </source>
</evidence>
<dbReference type="KEGG" id="msho:MSHO_57610"/>
<dbReference type="PANTHER" id="PTHR48207">
    <property type="entry name" value="SUCCINATE--HYDROXYMETHYLGLUTARATE COA-TRANSFERASE"/>
    <property type="match status" value="1"/>
</dbReference>
<dbReference type="Gene3D" id="3.40.50.10540">
    <property type="entry name" value="Crotonobetainyl-coa:carnitine coa-transferase, domain 1"/>
    <property type="match status" value="1"/>
</dbReference>
<evidence type="ECO:0000256" key="1">
    <source>
        <dbReference type="ARBA" id="ARBA00022679"/>
    </source>
</evidence>
<evidence type="ECO:0008006" key="4">
    <source>
        <dbReference type="Google" id="ProtNLM"/>
    </source>
</evidence>
<dbReference type="EMBL" id="AP022572">
    <property type="protein sequence ID" value="BBX60416.1"/>
    <property type="molecule type" value="Genomic_DNA"/>
</dbReference>
<dbReference type="AlphaFoldDB" id="A0A7I7LK48"/>
<evidence type="ECO:0000313" key="3">
    <source>
        <dbReference type="Proteomes" id="UP000467164"/>
    </source>
</evidence>
<dbReference type="Pfam" id="PF02515">
    <property type="entry name" value="CoA_transf_3"/>
    <property type="match status" value="1"/>
</dbReference>
<dbReference type="PANTHER" id="PTHR48207:SF3">
    <property type="entry name" value="SUCCINATE--HYDROXYMETHYLGLUTARATE COA-TRANSFERASE"/>
    <property type="match status" value="1"/>
</dbReference>
<organism evidence="2 3">
    <name type="scientific">Mycobacterium shottsii</name>
    <dbReference type="NCBI Taxonomy" id="133549"/>
    <lineage>
        <taxon>Bacteria</taxon>
        <taxon>Bacillati</taxon>
        <taxon>Actinomycetota</taxon>
        <taxon>Actinomycetes</taxon>
        <taxon>Mycobacteriales</taxon>
        <taxon>Mycobacteriaceae</taxon>
        <taxon>Mycobacterium</taxon>
        <taxon>Mycobacterium ulcerans group</taxon>
    </lineage>
</organism>
<reference evidence="2 3" key="1">
    <citation type="journal article" date="2019" name="Emerg. Microbes Infect.">
        <title>Comprehensive subspecies identification of 175 nontuberculous mycobacteria species based on 7547 genomic profiles.</title>
        <authorList>
            <person name="Matsumoto Y."/>
            <person name="Kinjo T."/>
            <person name="Motooka D."/>
            <person name="Nabeya D."/>
            <person name="Jung N."/>
            <person name="Uechi K."/>
            <person name="Horii T."/>
            <person name="Iida T."/>
            <person name="Fujita J."/>
            <person name="Nakamura S."/>
        </authorList>
    </citation>
    <scope>NUCLEOTIDE SEQUENCE [LARGE SCALE GENOMIC DNA]</scope>
    <source>
        <strain evidence="2 3">JCM 12657</strain>
    </source>
</reference>
<proteinExistence type="predicted"/>
<dbReference type="InterPro" id="IPR023606">
    <property type="entry name" value="CoA-Trfase_III_dom_1_sf"/>
</dbReference>
<protein>
    <recommendedName>
        <fullName evidence="4">CoA transferase</fullName>
    </recommendedName>
</protein>
<sequence>MEATPSAQPPLAGYRVVDLSTGIAGAYCTKLLADGGADIVKVEPPEGDPLRWWSASGTAIPEGNDGALFNFLAGSQHSVVAAPESDRDLALVEALLAAADAVVGRQVPESLSTRALDRKSCTGAIRSSRSRR</sequence>
<name>A0A7I7LK48_9MYCO</name>